<dbReference type="EMBL" id="BK032497">
    <property type="protein sequence ID" value="DAF42915.1"/>
    <property type="molecule type" value="Genomic_DNA"/>
</dbReference>
<accession>A0A8S5RWN3</accession>
<organism evidence="1">
    <name type="scientific">Siphoviridae sp. ctHip2</name>
    <dbReference type="NCBI Taxonomy" id="2827830"/>
    <lineage>
        <taxon>Viruses</taxon>
        <taxon>Duplodnaviria</taxon>
        <taxon>Heunggongvirae</taxon>
        <taxon>Uroviricota</taxon>
        <taxon>Caudoviricetes</taxon>
    </lineage>
</organism>
<evidence type="ECO:0000313" key="1">
    <source>
        <dbReference type="EMBL" id="DAF42915.1"/>
    </source>
</evidence>
<protein>
    <submittedName>
        <fullName evidence="1">Uncharacterized protein</fullName>
    </submittedName>
</protein>
<reference evidence="1" key="1">
    <citation type="journal article" date="2021" name="Proc. Natl. Acad. Sci. U.S.A.">
        <title>A Catalog of Tens of Thousands of Viruses from Human Metagenomes Reveals Hidden Associations with Chronic Diseases.</title>
        <authorList>
            <person name="Tisza M.J."/>
            <person name="Buck C.B."/>
        </authorList>
    </citation>
    <scope>NUCLEOTIDE SEQUENCE</scope>
    <source>
        <strain evidence="1">CtHip2</strain>
    </source>
</reference>
<name>A0A8S5RWN3_9CAUD</name>
<sequence length="45" mass="5342">MTHSNSSNLGTKRHFVITKIRIVTRLNNFFEYISGIQQLYYGMDF</sequence>
<proteinExistence type="predicted"/>